<evidence type="ECO:0000313" key="1">
    <source>
        <dbReference type="EMBL" id="AGA80675.1"/>
    </source>
</evidence>
<evidence type="ECO:0000313" key="2">
    <source>
        <dbReference type="Proteomes" id="UP000010796"/>
    </source>
</evidence>
<dbReference type="KEGG" id="evi:Echvi_4501"/>
<dbReference type="Proteomes" id="UP000010796">
    <property type="component" value="Chromosome"/>
</dbReference>
<reference evidence="2" key="1">
    <citation type="submission" date="2012-02" db="EMBL/GenBank/DDBJ databases">
        <title>The complete genome of Echinicola vietnamensis DSM 17526.</title>
        <authorList>
            <person name="Lucas S."/>
            <person name="Copeland A."/>
            <person name="Lapidus A."/>
            <person name="Glavina del Rio T."/>
            <person name="Dalin E."/>
            <person name="Tice H."/>
            <person name="Bruce D."/>
            <person name="Goodwin L."/>
            <person name="Pitluck S."/>
            <person name="Peters L."/>
            <person name="Ovchinnikova G."/>
            <person name="Teshima H."/>
            <person name="Kyrpides N."/>
            <person name="Mavromatis K."/>
            <person name="Ivanova N."/>
            <person name="Brettin T."/>
            <person name="Detter J.C."/>
            <person name="Han C."/>
            <person name="Larimer F."/>
            <person name="Land M."/>
            <person name="Hauser L."/>
            <person name="Markowitz V."/>
            <person name="Cheng J.-F."/>
            <person name="Hugenholtz P."/>
            <person name="Woyke T."/>
            <person name="Wu D."/>
            <person name="Brambilla E."/>
            <person name="Klenk H.-P."/>
            <person name="Eisen J.A."/>
        </authorList>
    </citation>
    <scope>NUCLEOTIDE SEQUENCE [LARGE SCALE GENOMIC DNA]</scope>
    <source>
        <strain evidence="2">DSM 17526 / LMG 23754 / KMM 6221</strain>
    </source>
</reference>
<accession>L0G744</accession>
<dbReference type="EMBL" id="CP003346">
    <property type="protein sequence ID" value="AGA80675.1"/>
    <property type="molecule type" value="Genomic_DNA"/>
</dbReference>
<dbReference type="AlphaFoldDB" id="L0G744"/>
<dbReference type="HOGENOM" id="CLU_3167385_0_0_10"/>
<name>L0G744_ECHVK</name>
<keyword evidence="2" id="KW-1185">Reference proteome</keyword>
<sequence length="47" mass="5471">MKKYGITQKFFIANGFGFRGFGSNACFNKGEEYEKSENSSHYLDVWH</sequence>
<proteinExistence type="predicted"/>
<protein>
    <submittedName>
        <fullName evidence="1">Uncharacterized protein</fullName>
    </submittedName>
</protein>
<gene>
    <name evidence="1" type="ordered locus">Echvi_4501</name>
</gene>
<organism evidence="1 2">
    <name type="scientific">Echinicola vietnamensis (strain DSM 17526 / LMG 23754 / KMM 6221)</name>
    <dbReference type="NCBI Taxonomy" id="926556"/>
    <lineage>
        <taxon>Bacteria</taxon>
        <taxon>Pseudomonadati</taxon>
        <taxon>Bacteroidota</taxon>
        <taxon>Cytophagia</taxon>
        <taxon>Cytophagales</taxon>
        <taxon>Cyclobacteriaceae</taxon>
        <taxon>Echinicola</taxon>
    </lineage>
</organism>